<dbReference type="InterPro" id="IPR036962">
    <property type="entry name" value="Glyco_hydro_3_N_sf"/>
</dbReference>
<comment type="catalytic activity">
    <reaction evidence="1">
        <text>Hydrolysis of terminal, non-reducing beta-D-glucosyl residues with release of beta-D-glucose.</text>
        <dbReference type="EC" id="3.2.1.21"/>
    </reaction>
</comment>
<dbReference type="EC" id="3.2.1.21" evidence="3"/>
<proteinExistence type="inferred from homology"/>
<evidence type="ECO:0000259" key="8">
    <source>
        <dbReference type="Pfam" id="PF01915"/>
    </source>
</evidence>
<name>A0ABN5IVR6_9CAUL</name>
<dbReference type="InterPro" id="IPR017853">
    <property type="entry name" value="GH"/>
</dbReference>
<accession>A0ABN5IVR6</accession>
<evidence type="ECO:0000256" key="2">
    <source>
        <dbReference type="ARBA" id="ARBA00005336"/>
    </source>
</evidence>
<gene>
    <name evidence="9" type="ORF">B7G68_12510</name>
</gene>
<sequence length="701" mass="74857">MASSTPRRAPTACVWRSTSSFPTTYRPRRLLRAEGAFFGSYPEFNVRVLQRLLISTAILVATGSSALAATQPLLGVRDGKVLTVDGLRFRDLDRDGKLSPFEDWRLTPDQRAIDLVAHMTLEERAGEMMHGTLPAVGGMVPGRGQGYDLAKLKPLILDRHVTTFITRLSGDPTWLAEQNNAVQAIAEQGRLGVPVTISTDPRHHFQFVAGASVAPGGFSQWPEATGLAAIGDDKLVRRFGDIARQEYRAVGIHQALSPMADLATEPRWSRISGTFGEDPDLAGRMVKAYIQGFQGGETNLAPGGVSAVVKHWVGYGASAKGFDGHNSYGRYAVFPAGQFDLHVKPFDQAFAAGVVGVMPTYAILKDLALDGHPLEQVGAGFSKGLLNDQLRGKHGFKGIVLSDWAITNDCPETCRDGFPEGQKPSFAGFSTAWGVEDLSKVDRYAKGVNAGLDQFGGVEDTAELVAAVRASKIPSARIDDAARRVLAIKFEQGLFENPYVDAKAAAAIVGSKAFVAEGRAAQSAALTLLENKNGLLPLKPSGKKVWLKGVSADAARARGFVPVDDLAQAELAIIRTATPFQTLHPNFVFGAMQHEGDLSFKDGAADYEAIKAASAKVATIVAVYLDRPAILTNVRDKAAALIGDFGAGDEAFLDALTGAAPPRGRLPFELPSSMAAVEAQAEDAPHDSKAPLYPIHFGLTY</sequence>
<dbReference type="Gene3D" id="3.40.50.1700">
    <property type="entry name" value="Glycoside hydrolase family 3 C-terminal domain"/>
    <property type="match status" value="1"/>
</dbReference>
<comment type="similarity">
    <text evidence="2">Belongs to the glycosyl hydrolase 3 family.</text>
</comment>
<dbReference type="InterPro" id="IPR002772">
    <property type="entry name" value="Glyco_hydro_3_C"/>
</dbReference>
<keyword evidence="10" id="KW-1185">Reference proteome</keyword>
<dbReference type="PANTHER" id="PTHR30620:SF16">
    <property type="entry name" value="LYSOSOMAL BETA GLUCOSIDASE"/>
    <property type="match status" value="1"/>
</dbReference>
<evidence type="ECO:0000313" key="9">
    <source>
        <dbReference type="EMBL" id="AVQ02595.1"/>
    </source>
</evidence>
<dbReference type="SUPFAM" id="SSF51445">
    <property type="entry name" value="(Trans)glycosidases"/>
    <property type="match status" value="1"/>
</dbReference>
<evidence type="ECO:0000256" key="6">
    <source>
        <dbReference type="ARBA" id="ARBA00023295"/>
    </source>
</evidence>
<organism evidence="9 10">
    <name type="scientific">Caulobacter segnis</name>
    <dbReference type="NCBI Taxonomy" id="88688"/>
    <lineage>
        <taxon>Bacteria</taxon>
        <taxon>Pseudomonadati</taxon>
        <taxon>Pseudomonadota</taxon>
        <taxon>Alphaproteobacteria</taxon>
        <taxon>Caulobacterales</taxon>
        <taxon>Caulobacteraceae</taxon>
        <taxon>Caulobacter</taxon>
    </lineage>
</organism>
<dbReference type="EMBL" id="CP027850">
    <property type="protein sequence ID" value="AVQ02595.1"/>
    <property type="molecule type" value="Genomic_DNA"/>
</dbReference>
<dbReference type="PANTHER" id="PTHR30620">
    <property type="entry name" value="PERIPLASMIC BETA-GLUCOSIDASE-RELATED"/>
    <property type="match status" value="1"/>
</dbReference>
<evidence type="ECO:0000256" key="4">
    <source>
        <dbReference type="ARBA" id="ARBA00022729"/>
    </source>
</evidence>
<feature type="domain" description="Glycoside hydrolase family 3 C-terminal" evidence="8">
    <location>
        <begin position="608"/>
        <end position="701"/>
    </location>
</feature>
<evidence type="ECO:0000259" key="7">
    <source>
        <dbReference type="Pfam" id="PF00933"/>
    </source>
</evidence>
<dbReference type="PRINTS" id="PR00133">
    <property type="entry name" value="GLHYDRLASE3"/>
</dbReference>
<keyword evidence="4" id="KW-0732">Signal</keyword>
<keyword evidence="6" id="KW-0326">Glycosidase</keyword>
<evidence type="ECO:0000256" key="3">
    <source>
        <dbReference type="ARBA" id="ARBA00012744"/>
    </source>
</evidence>
<dbReference type="InterPro" id="IPR036881">
    <property type="entry name" value="Glyco_hydro_3_C_sf"/>
</dbReference>
<keyword evidence="5" id="KW-0378">Hydrolase</keyword>
<dbReference type="Pfam" id="PF00933">
    <property type="entry name" value="Glyco_hydro_3"/>
    <property type="match status" value="1"/>
</dbReference>
<evidence type="ECO:0000256" key="5">
    <source>
        <dbReference type="ARBA" id="ARBA00022801"/>
    </source>
</evidence>
<protein>
    <recommendedName>
        <fullName evidence="3">beta-glucosidase</fullName>
        <ecNumber evidence="3">3.2.1.21</ecNumber>
    </recommendedName>
</protein>
<dbReference type="Proteomes" id="UP000240527">
    <property type="component" value="Chromosome"/>
</dbReference>
<dbReference type="SUPFAM" id="SSF52279">
    <property type="entry name" value="Beta-D-glucan exohydrolase, C-terminal domain"/>
    <property type="match status" value="1"/>
</dbReference>
<evidence type="ECO:0000313" key="10">
    <source>
        <dbReference type="Proteomes" id="UP000240527"/>
    </source>
</evidence>
<dbReference type="Gene3D" id="3.20.20.300">
    <property type="entry name" value="Glycoside hydrolase, family 3, N-terminal domain"/>
    <property type="match status" value="1"/>
</dbReference>
<dbReference type="Pfam" id="PF01915">
    <property type="entry name" value="Glyco_hydro_3_C"/>
    <property type="match status" value="1"/>
</dbReference>
<feature type="domain" description="Glycoside hydrolase family 3 N-terminal" evidence="7">
    <location>
        <begin position="153"/>
        <end position="487"/>
    </location>
</feature>
<evidence type="ECO:0000256" key="1">
    <source>
        <dbReference type="ARBA" id="ARBA00000448"/>
    </source>
</evidence>
<dbReference type="InterPro" id="IPR001764">
    <property type="entry name" value="Glyco_hydro_3_N"/>
</dbReference>
<reference evidence="9 10" key="1">
    <citation type="journal article" date="2015" name="Biotechnol. Bioeng.">
        <title>Genome sequence and phenotypic characterization of Caulobacter segnis.</title>
        <authorList>
            <person name="Patel S."/>
            <person name="Fletcher B."/>
            <person name="Scott D.C."/>
            <person name="Ely B."/>
        </authorList>
    </citation>
    <scope>NUCLEOTIDE SEQUENCE [LARGE SCALE GENOMIC DNA]</scope>
    <source>
        <strain evidence="9 10">TK0059</strain>
    </source>
</reference>
<dbReference type="InterPro" id="IPR051915">
    <property type="entry name" value="Cellulose_Degrad_GH3"/>
</dbReference>